<dbReference type="GO" id="GO:0003824">
    <property type="term" value="F:catalytic activity"/>
    <property type="evidence" value="ECO:0007669"/>
    <property type="project" value="InterPro"/>
</dbReference>
<protein>
    <submittedName>
        <fullName evidence="1">Uncharacterized protein</fullName>
    </submittedName>
</protein>
<name>A0A1F6MF03_9BACT</name>
<dbReference type="AlphaFoldDB" id="A0A1F6MF03"/>
<evidence type="ECO:0000313" key="2">
    <source>
        <dbReference type="Proteomes" id="UP000177457"/>
    </source>
</evidence>
<proteinExistence type="predicted"/>
<accession>A0A1F6MF03</accession>
<dbReference type="InterPro" id="IPR014746">
    <property type="entry name" value="Gln_synth/guanido_kin_cat_dom"/>
</dbReference>
<sequence>MVQDKKAALSRKRYIPLVSELLWVWGVLREAVRRWLFLRQYRRGYRKEYAGWIGAELELVLIQPAVNGTPQKYLPRAHEVLAKLTELFPSLAKYFDCEFWAGQLEVRTDPQPTVDKMVCQLLGLADLARWVAKFWFGWELIAKEWIPWEEDVPYELSPLKPRYAEYAKKHAQKVPAMCRVGALQFHRGMPDLLEAMCAYNRVARGLRALVDEGWIDQGRLQAFEEAIFPGWLPPVYLEPTDIYLHAIDRGFVDRPGGNYSAVRIHPKHGTVEIRLGGATTDPEVIKARATRFLEIAGVDAR</sequence>
<dbReference type="Proteomes" id="UP000177457">
    <property type="component" value="Unassembled WGS sequence"/>
</dbReference>
<dbReference type="Gene3D" id="3.30.590.20">
    <property type="match status" value="1"/>
</dbReference>
<organism evidence="1 2">
    <name type="scientific">Candidatus Magasanikbacteria bacterium RIFCSPHIGHO2_02_FULL_51_14</name>
    <dbReference type="NCBI Taxonomy" id="1798683"/>
    <lineage>
        <taxon>Bacteria</taxon>
        <taxon>Candidatus Magasanikiibacteriota</taxon>
    </lineage>
</organism>
<dbReference type="SUPFAM" id="SSF55931">
    <property type="entry name" value="Glutamine synthetase/guanido kinase"/>
    <property type="match status" value="1"/>
</dbReference>
<dbReference type="EMBL" id="MFQE01000056">
    <property type="protein sequence ID" value="OGH70053.1"/>
    <property type="molecule type" value="Genomic_DNA"/>
</dbReference>
<comment type="caution">
    <text evidence="1">The sequence shown here is derived from an EMBL/GenBank/DDBJ whole genome shotgun (WGS) entry which is preliminary data.</text>
</comment>
<reference evidence="1 2" key="1">
    <citation type="journal article" date="2016" name="Nat. Commun.">
        <title>Thousands of microbial genomes shed light on interconnected biogeochemical processes in an aquifer system.</title>
        <authorList>
            <person name="Anantharaman K."/>
            <person name="Brown C.T."/>
            <person name="Hug L.A."/>
            <person name="Sharon I."/>
            <person name="Castelle C.J."/>
            <person name="Probst A.J."/>
            <person name="Thomas B.C."/>
            <person name="Singh A."/>
            <person name="Wilkins M.J."/>
            <person name="Karaoz U."/>
            <person name="Brodie E.L."/>
            <person name="Williams K.H."/>
            <person name="Hubbard S.S."/>
            <person name="Banfield J.F."/>
        </authorList>
    </citation>
    <scope>NUCLEOTIDE SEQUENCE [LARGE SCALE GENOMIC DNA]</scope>
</reference>
<gene>
    <name evidence="1" type="ORF">A3C90_02650</name>
</gene>
<evidence type="ECO:0000313" key="1">
    <source>
        <dbReference type="EMBL" id="OGH70053.1"/>
    </source>
</evidence>